<sequence>MFDRAEPAERNAEAGGSVPDRLVSTAIAMYGQRGCHAVSARQIQREAGVLNEAAVRYYFGNKQGLLDACVARIAQWHEPLADEAWAEVDAIEAEGRLKVSHVVTALVLSLHGLLQRHERAVWLLARLIREEGEVGQDLLLRHMGPLIWRMEAQLATLLPHKSARALRLHVFLAINSVVNGMVDQTLLWRLPDTADGERRYTLDEATLAEGFIEYVSAGLQAPSAL</sequence>
<feature type="domain" description="HTH tetR-type" evidence="2">
    <location>
        <begin position="23"/>
        <end position="69"/>
    </location>
</feature>
<keyword evidence="4" id="KW-1185">Reference proteome</keyword>
<evidence type="ECO:0000256" key="1">
    <source>
        <dbReference type="ARBA" id="ARBA00023125"/>
    </source>
</evidence>
<evidence type="ECO:0000313" key="4">
    <source>
        <dbReference type="Proteomes" id="UP000251800"/>
    </source>
</evidence>
<accession>A0A363UKW4</accession>
<dbReference type="GO" id="GO:0003677">
    <property type="term" value="F:DNA binding"/>
    <property type="evidence" value="ECO:0007669"/>
    <property type="project" value="UniProtKB-KW"/>
</dbReference>
<organism evidence="3 4">
    <name type="scientific">Abyssibacter profundi</name>
    <dbReference type="NCBI Taxonomy" id="2182787"/>
    <lineage>
        <taxon>Bacteria</taxon>
        <taxon>Pseudomonadati</taxon>
        <taxon>Pseudomonadota</taxon>
        <taxon>Gammaproteobacteria</taxon>
        <taxon>Chromatiales</taxon>
        <taxon>Oceanococcaceae</taxon>
        <taxon>Abyssibacter</taxon>
    </lineage>
</organism>
<comment type="caution">
    <text evidence="3">The sequence shown here is derived from an EMBL/GenBank/DDBJ whole genome shotgun (WGS) entry which is preliminary data.</text>
</comment>
<dbReference type="AlphaFoldDB" id="A0A363UKW4"/>
<evidence type="ECO:0000313" key="3">
    <source>
        <dbReference type="EMBL" id="PWN56061.1"/>
    </source>
</evidence>
<dbReference type="Proteomes" id="UP000251800">
    <property type="component" value="Unassembled WGS sequence"/>
</dbReference>
<dbReference type="Gene3D" id="1.10.357.10">
    <property type="entry name" value="Tetracycline Repressor, domain 2"/>
    <property type="match status" value="1"/>
</dbReference>
<proteinExistence type="predicted"/>
<dbReference type="RefSeq" id="WP_109720277.1">
    <property type="nucleotide sequence ID" value="NZ_QEQK01000007.1"/>
</dbReference>
<dbReference type="InterPro" id="IPR036271">
    <property type="entry name" value="Tet_transcr_reg_TetR-rel_C_sf"/>
</dbReference>
<keyword evidence="1" id="KW-0238">DNA-binding</keyword>
<dbReference type="EMBL" id="QEQK01000007">
    <property type="protein sequence ID" value="PWN56061.1"/>
    <property type="molecule type" value="Genomic_DNA"/>
</dbReference>
<dbReference type="SUPFAM" id="SSF46689">
    <property type="entry name" value="Homeodomain-like"/>
    <property type="match status" value="1"/>
</dbReference>
<evidence type="ECO:0000259" key="2">
    <source>
        <dbReference type="Pfam" id="PF00440"/>
    </source>
</evidence>
<name>A0A363UKW4_9GAMM</name>
<protein>
    <recommendedName>
        <fullName evidence="2">HTH tetR-type domain-containing protein</fullName>
    </recommendedName>
</protein>
<dbReference type="OrthoDB" id="5705802at2"/>
<dbReference type="InterPro" id="IPR001647">
    <property type="entry name" value="HTH_TetR"/>
</dbReference>
<reference evidence="3 4" key="1">
    <citation type="submission" date="2018-05" db="EMBL/GenBank/DDBJ databases">
        <title>Abyssibacter profundi OUC007T gen. nov., sp. nov, a marine bacterium isolated from seawater of the Mariana Trench.</title>
        <authorList>
            <person name="Zhou S."/>
        </authorList>
    </citation>
    <scope>NUCLEOTIDE SEQUENCE [LARGE SCALE GENOMIC DNA]</scope>
    <source>
        <strain evidence="3 4">OUC007</strain>
    </source>
</reference>
<dbReference type="SUPFAM" id="SSF48498">
    <property type="entry name" value="Tetracyclin repressor-like, C-terminal domain"/>
    <property type="match status" value="1"/>
</dbReference>
<dbReference type="Pfam" id="PF00440">
    <property type="entry name" value="TetR_N"/>
    <property type="match status" value="1"/>
</dbReference>
<gene>
    <name evidence="3" type="ORF">DEH80_09625</name>
</gene>
<dbReference type="InterPro" id="IPR009057">
    <property type="entry name" value="Homeodomain-like_sf"/>
</dbReference>